<keyword evidence="5" id="KW-1185">Reference proteome</keyword>
<dbReference type="OrthoDB" id="195735at2"/>
<sequence>MKRIALILLIAIATVGSSSAQEKKEAVHIYNPQANARADIDGAVAKAKKEGKHVFLQIGGNWCGWCIAFHKMVDNTPALKQFINENYEVVLVNYSQENKNEAVLASLNYPQRFGFPVFVILDGNGKLLHTQNSAYLETDETDVNGKKKTGHSVKAVTDFLKNWTAKAVDPETYKQQKVK</sequence>
<dbReference type="Gene3D" id="3.40.30.10">
    <property type="entry name" value="Glutaredoxin"/>
    <property type="match status" value="1"/>
</dbReference>
<evidence type="ECO:0000256" key="2">
    <source>
        <dbReference type="SAM" id="SignalP"/>
    </source>
</evidence>
<evidence type="ECO:0000259" key="3">
    <source>
        <dbReference type="PROSITE" id="PS51352"/>
    </source>
</evidence>
<feature type="signal peptide" evidence="2">
    <location>
        <begin position="1"/>
        <end position="20"/>
    </location>
</feature>
<dbReference type="RefSeq" id="WP_099440107.1">
    <property type="nucleotide sequence ID" value="NZ_CP024091.1"/>
</dbReference>
<dbReference type="PROSITE" id="PS51352">
    <property type="entry name" value="THIOREDOXIN_2"/>
    <property type="match status" value="1"/>
</dbReference>
<dbReference type="SUPFAM" id="SSF52833">
    <property type="entry name" value="Thioredoxin-like"/>
    <property type="match status" value="1"/>
</dbReference>
<organism evidence="4 5">
    <name type="scientific">Pedobacter ginsengisoli</name>
    <dbReference type="NCBI Taxonomy" id="363852"/>
    <lineage>
        <taxon>Bacteria</taxon>
        <taxon>Pseudomonadati</taxon>
        <taxon>Bacteroidota</taxon>
        <taxon>Sphingobacteriia</taxon>
        <taxon>Sphingobacteriales</taxon>
        <taxon>Sphingobacteriaceae</taxon>
        <taxon>Pedobacter</taxon>
    </lineage>
</organism>
<evidence type="ECO:0000256" key="1">
    <source>
        <dbReference type="ARBA" id="ARBA00022729"/>
    </source>
</evidence>
<proteinExistence type="predicted"/>
<dbReference type="Proteomes" id="UP000223749">
    <property type="component" value="Chromosome"/>
</dbReference>
<name>A0A2D1U9F0_9SPHI</name>
<gene>
    <name evidence="4" type="ORF">CPT03_17880</name>
</gene>
<dbReference type="PANTHER" id="PTHR15337">
    <property type="entry name" value="ANTERIOR GRADIENT PROTEIN-RELATED"/>
    <property type="match status" value="1"/>
</dbReference>
<feature type="chain" id="PRO_5013682538" evidence="2">
    <location>
        <begin position="21"/>
        <end position="179"/>
    </location>
</feature>
<accession>A0A2D1U9F0</accession>
<protein>
    <submittedName>
        <fullName evidence="4">Thioredoxin family protein</fullName>
    </submittedName>
</protein>
<dbReference type="PANTHER" id="PTHR15337:SF11">
    <property type="entry name" value="THIOREDOXIN DOMAIN-CONTAINING PROTEIN"/>
    <property type="match status" value="1"/>
</dbReference>
<dbReference type="InterPro" id="IPR036249">
    <property type="entry name" value="Thioredoxin-like_sf"/>
</dbReference>
<dbReference type="InterPro" id="IPR013766">
    <property type="entry name" value="Thioredoxin_domain"/>
</dbReference>
<dbReference type="AlphaFoldDB" id="A0A2D1U9F0"/>
<evidence type="ECO:0000313" key="5">
    <source>
        <dbReference type="Proteomes" id="UP000223749"/>
    </source>
</evidence>
<dbReference type="InterPro" id="IPR051099">
    <property type="entry name" value="AGR/TXD"/>
</dbReference>
<dbReference type="KEGG" id="pgs:CPT03_17880"/>
<dbReference type="Pfam" id="PF13899">
    <property type="entry name" value="Thioredoxin_7"/>
    <property type="match status" value="1"/>
</dbReference>
<keyword evidence="1 2" id="KW-0732">Signal</keyword>
<reference evidence="4 5" key="1">
    <citation type="submission" date="2017-10" db="EMBL/GenBank/DDBJ databases">
        <title>Whole genome of Pedobacter ginsengisoli T01R-27 isolated from tomato rhizosphere.</title>
        <authorList>
            <person name="Weon H.-Y."/>
            <person name="Lee S.A."/>
            <person name="Sang M.K."/>
            <person name="Song J."/>
        </authorList>
    </citation>
    <scope>NUCLEOTIDE SEQUENCE [LARGE SCALE GENOMIC DNA]</scope>
    <source>
        <strain evidence="4 5">T01R-27</strain>
    </source>
</reference>
<dbReference type="EMBL" id="CP024091">
    <property type="protein sequence ID" value="ATP58202.1"/>
    <property type="molecule type" value="Genomic_DNA"/>
</dbReference>
<feature type="domain" description="Thioredoxin" evidence="3">
    <location>
        <begin position="25"/>
        <end position="162"/>
    </location>
</feature>
<evidence type="ECO:0000313" key="4">
    <source>
        <dbReference type="EMBL" id="ATP58202.1"/>
    </source>
</evidence>